<dbReference type="OrthoDB" id="9792858at2"/>
<dbReference type="GO" id="GO:0010181">
    <property type="term" value="F:FMN binding"/>
    <property type="evidence" value="ECO:0007669"/>
    <property type="project" value="InterPro"/>
</dbReference>
<dbReference type="PANTHER" id="PTHR30466:SF1">
    <property type="entry name" value="FMN REDUCTASE (NADH) RUTF"/>
    <property type="match status" value="1"/>
</dbReference>
<evidence type="ECO:0000313" key="4">
    <source>
        <dbReference type="Proteomes" id="UP000247978"/>
    </source>
</evidence>
<keyword evidence="1" id="KW-0560">Oxidoreductase</keyword>
<dbReference type="Proteomes" id="UP000247978">
    <property type="component" value="Unassembled WGS sequence"/>
</dbReference>
<organism evidence="3 4">
    <name type="scientific">Pseudogracilibacillus auburnensis</name>
    <dbReference type="NCBI Taxonomy" id="1494959"/>
    <lineage>
        <taxon>Bacteria</taxon>
        <taxon>Bacillati</taxon>
        <taxon>Bacillota</taxon>
        <taxon>Bacilli</taxon>
        <taxon>Bacillales</taxon>
        <taxon>Bacillaceae</taxon>
        <taxon>Pseudogracilibacillus</taxon>
    </lineage>
</organism>
<evidence type="ECO:0000259" key="2">
    <source>
        <dbReference type="SMART" id="SM00903"/>
    </source>
</evidence>
<dbReference type="SUPFAM" id="SSF50475">
    <property type="entry name" value="FMN-binding split barrel"/>
    <property type="match status" value="1"/>
</dbReference>
<dbReference type="InterPro" id="IPR050268">
    <property type="entry name" value="NADH-dep_flavin_reductase"/>
</dbReference>
<dbReference type="SMART" id="SM00903">
    <property type="entry name" value="Flavin_Reduct"/>
    <property type="match status" value="1"/>
</dbReference>
<evidence type="ECO:0000313" key="3">
    <source>
        <dbReference type="EMBL" id="PXW84829.1"/>
    </source>
</evidence>
<keyword evidence="4" id="KW-1185">Reference proteome</keyword>
<protein>
    <submittedName>
        <fullName evidence="3">Flavin reductase (DIM6/NTAB) family NADH-FMN oxidoreductase RutF</fullName>
    </submittedName>
</protein>
<dbReference type="PANTHER" id="PTHR30466">
    <property type="entry name" value="FLAVIN REDUCTASE"/>
    <property type="match status" value="1"/>
</dbReference>
<dbReference type="RefSeq" id="WP_110396506.1">
    <property type="nucleotide sequence ID" value="NZ_JBHUHB010000001.1"/>
</dbReference>
<dbReference type="InterPro" id="IPR002563">
    <property type="entry name" value="Flavin_Rdtase-like_dom"/>
</dbReference>
<accession>A0A2V3W7W7</accession>
<proteinExistence type="predicted"/>
<sequence length="159" mass="17795">MNDRLFRDAMGKFATGITVVTGNFGEKIHGMTVNAFMSVSLQPKLIAISIDEKASMYNKLQKLERFGVSILNENQKELSMIYAGQQEKISESAYDYLDGAPVIKNALANLSCQVCNEVKAGDHIIYIAKVWDLKVMEGDPILYFGSKYRSLKNLDTDNE</sequence>
<name>A0A2V3W7W7_9BACI</name>
<dbReference type="EMBL" id="QJJQ01000013">
    <property type="protein sequence ID" value="PXW84829.1"/>
    <property type="molecule type" value="Genomic_DNA"/>
</dbReference>
<dbReference type="InterPro" id="IPR012349">
    <property type="entry name" value="Split_barrel_FMN-bd"/>
</dbReference>
<dbReference type="GO" id="GO:0006208">
    <property type="term" value="P:pyrimidine nucleobase catabolic process"/>
    <property type="evidence" value="ECO:0007669"/>
    <property type="project" value="TreeGrafter"/>
</dbReference>
<dbReference type="AlphaFoldDB" id="A0A2V3W7W7"/>
<reference evidence="3 4" key="1">
    <citation type="submission" date="2018-05" db="EMBL/GenBank/DDBJ databases">
        <title>Genomic Encyclopedia of Type Strains, Phase IV (KMG-IV): sequencing the most valuable type-strain genomes for metagenomic binning, comparative biology and taxonomic classification.</title>
        <authorList>
            <person name="Goeker M."/>
        </authorList>
    </citation>
    <scope>NUCLEOTIDE SEQUENCE [LARGE SCALE GENOMIC DNA]</scope>
    <source>
        <strain evidence="3 4">DSM 28556</strain>
    </source>
</reference>
<feature type="domain" description="Flavin reductase like" evidence="2">
    <location>
        <begin position="10"/>
        <end position="150"/>
    </location>
</feature>
<dbReference type="Pfam" id="PF01613">
    <property type="entry name" value="Flavin_Reduct"/>
    <property type="match status" value="1"/>
</dbReference>
<comment type="caution">
    <text evidence="3">The sequence shown here is derived from an EMBL/GenBank/DDBJ whole genome shotgun (WGS) entry which is preliminary data.</text>
</comment>
<dbReference type="GO" id="GO:0042602">
    <property type="term" value="F:riboflavin reductase (NADPH) activity"/>
    <property type="evidence" value="ECO:0007669"/>
    <property type="project" value="TreeGrafter"/>
</dbReference>
<evidence type="ECO:0000256" key="1">
    <source>
        <dbReference type="ARBA" id="ARBA00023002"/>
    </source>
</evidence>
<dbReference type="Gene3D" id="2.30.110.10">
    <property type="entry name" value="Electron Transport, Fmn-binding Protein, Chain A"/>
    <property type="match status" value="1"/>
</dbReference>
<gene>
    <name evidence="3" type="ORF">DFR56_11373</name>
</gene>